<feature type="region of interest" description="Disordered" evidence="1">
    <location>
        <begin position="176"/>
        <end position="196"/>
    </location>
</feature>
<name>A0ABQ0M9Z1_MYCCL</name>
<protein>
    <submittedName>
        <fullName evidence="2">Uncharacterized protein</fullName>
    </submittedName>
</protein>
<proteinExistence type="predicted"/>
<evidence type="ECO:0000256" key="1">
    <source>
        <dbReference type="SAM" id="MobiDB-lite"/>
    </source>
</evidence>
<evidence type="ECO:0000313" key="3">
    <source>
        <dbReference type="Proteomes" id="UP000815677"/>
    </source>
</evidence>
<evidence type="ECO:0000313" key="2">
    <source>
        <dbReference type="EMBL" id="GAT60200.1"/>
    </source>
</evidence>
<dbReference type="Proteomes" id="UP000815677">
    <property type="component" value="Unassembled WGS sequence"/>
</dbReference>
<reference evidence="2" key="1">
    <citation type="submission" date="2014-09" db="EMBL/GenBank/DDBJ databases">
        <title>Genome sequence of the luminous mushroom Mycena chlorophos for searching fungal bioluminescence genes.</title>
        <authorList>
            <person name="Tanaka Y."/>
            <person name="Kasuga D."/>
            <person name="Oba Y."/>
            <person name="Hase S."/>
            <person name="Sato K."/>
            <person name="Oba Y."/>
            <person name="Sakakibara Y."/>
        </authorList>
    </citation>
    <scope>NUCLEOTIDE SEQUENCE</scope>
</reference>
<organism evidence="2 3">
    <name type="scientific">Mycena chlorophos</name>
    <name type="common">Agaric fungus</name>
    <name type="synonym">Agaricus chlorophos</name>
    <dbReference type="NCBI Taxonomy" id="658473"/>
    <lineage>
        <taxon>Eukaryota</taxon>
        <taxon>Fungi</taxon>
        <taxon>Dikarya</taxon>
        <taxon>Basidiomycota</taxon>
        <taxon>Agaricomycotina</taxon>
        <taxon>Agaricomycetes</taxon>
        <taxon>Agaricomycetidae</taxon>
        <taxon>Agaricales</taxon>
        <taxon>Marasmiineae</taxon>
        <taxon>Mycenaceae</taxon>
        <taxon>Mycena</taxon>
    </lineage>
</organism>
<dbReference type="EMBL" id="DF849942">
    <property type="protein sequence ID" value="GAT60200.1"/>
    <property type="molecule type" value="Genomic_DNA"/>
</dbReference>
<keyword evidence="3" id="KW-1185">Reference proteome</keyword>
<gene>
    <name evidence="2" type="ORF">MCHLO_16379</name>
</gene>
<sequence>MSPSSTNVSVVVAPAATARDTVGAVDKDAQLAAMAPATPDLKGQRGFEYERDLVKKTAEFMKLRARKGQQRAWATLTNKNTFQPPSQKAKLLRRDELDLQEDDTAYDAAKNASFASVPQTVEVKLGDVVTSVRKVRKSAVGDFVMIPPTRSVIPLDDVMSRDLIIDEPWEHIYADDNDESRATTPTKASYADVLAK</sequence>
<accession>A0ABQ0M9Z1</accession>